<comment type="caution">
    <text evidence="3">The sequence shown here is derived from an EMBL/GenBank/DDBJ whole genome shotgun (WGS) entry which is preliminary data.</text>
</comment>
<dbReference type="Pfam" id="PF13546">
    <property type="entry name" value="DDE_5"/>
    <property type="match status" value="1"/>
</dbReference>
<protein>
    <submittedName>
        <fullName evidence="3">Transposase</fullName>
    </submittedName>
</protein>
<sequence length="94" mass="10240">MTDRERCRAVGIGDDVGFATKPDTGLRMLRRAVEPGIPFGRVTADEVYGRTSRLRVGLEEHDILMSRAPEIAGGQDLGILRPGPRSLAGQRAPR</sequence>
<gene>
    <name evidence="3" type="ORF">ACFO3R_04370</name>
</gene>
<evidence type="ECO:0000313" key="3">
    <source>
        <dbReference type="EMBL" id="MFC4185625.1"/>
    </source>
</evidence>
<dbReference type="Proteomes" id="UP001595871">
    <property type="component" value="Unassembled WGS sequence"/>
</dbReference>
<feature type="domain" description="Transposase IS701-like DDE" evidence="2">
    <location>
        <begin position="3"/>
        <end position="61"/>
    </location>
</feature>
<dbReference type="EMBL" id="JBHSCF010000006">
    <property type="protein sequence ID" value="MFC4185625.1"/>
    <property type="molecule type" value="Genomic_DNA"/>
</dbReference>
<name>A0ABV8MZV5_9ACTN</name>
<reference evidence="4" key="1">
    <citation type="journal article" date="2019" name="Int. J. Syst. Evol. Microbiol.">
        <title>The Global Catalogue of Microorganisms (GCM) 10K type strain sequencing project: providing services to taxonomists for standard genome sequencing and annotation.</title>
        <authorList>
            <consortium name="The Broad Institute Genomics Platform"/>
            <consortium name="The Broad Institute Genome Sequencing Center for Infectious Disease"/>
            <person name="Wu L."/>
            <person name="Ma J."/>
        </authorList>
    </citation>
    <scope>NUCLEOTIDE SEQUENCE [LARGE SCALE GENOMIC DNA]</scope>
    <source>
        <strain evidence="4">CCM 3243</strain>
    </source>
</reference>
<evidence type="ECO:0000313" key="4">
    <source>
        <dbReference type="Proteomes" id="UP001595871"/>
    </source>
</evidence>
<dbReference type="InterPro" id="IPR038721">
    <property type="entry name" value="IS701-like_DDE_dom"/>
</dbReference>
<organism evidence="3 4">
    <name type="scientific">Streptomyces flavovirens</name>
    <dbReference type="NCBI Taxonomy" id="52258"/>
    <lineage>
        <taxon>Bacteria</taxon>
        <taxon>Bacillati</taxon>
        <taxon>Actinomycetota</taxon>
        <taxon>Actinomycetes</taxon>
        <taxon>Kitasatosporales</taxon>
        <taxon>Streptomycetaceae</taxon>
        <taxon>Streptomyces</taxon>
    </lineage>
</organism>
<evidence type="ECO:0000259" key="2">
    <source>
        <dbReference type="Pfam" id="PF13546"/>
    </source>
</evidence>
<evidence type="ECO:0000256" key="1">
    <source>
        <dbReference type="SAM" id="MobiDB-lite"/>
    </source>
</evidence>
<dbReference type="RefSeq" id="WP_374190228.1">
    <property type="nucleotide sequence ID" value="NZ_BAAAYA010000014.1"/>
</dbReference>
<accession>A0ABV8MZV5</accession>
<keyword evidence="4" id="KW-1185">Reference proteome</keyword>
<feature type="region of interest" description="Disordered" evidence="1">
    <location>
        <begin position="74"/>
        <end position="94"/>
    </location>
</feature>
<proteinExistence type="predicted"/>